<evidence type="ECO:0000313" key="3">
    <source>
        <dbReference type="Proteomes" id="UP000314294"/>
    </source>
</evidence>
<gene>
    <name evidence="2" type="ORF">EYF80_033410</name>
</gene>
<keyword evidence="3" id="KW-1185">Reference proteome</keyword>
<protein>
    <submittedName>
        <fullName evidence="2">Uncharacterized protein</fullName>
    </submittedName>
</protein>
<dbReference type="AlphaFoldDB" id="A0A4Z2GUU8"/>
<accession>A0A4Z2GUU8</accession>
<proteinExistence type="predicted"/>
<feature type="compositionally biased region" description="Basic and acidic residues" evidence="1">
    <location>
        <begin position="1"/>
        <end position="25"/>
    </location>
</feature>
<dbReference type="Proteomes" id="UP000314294">
    <property type="component" value="Unassembled WGS sequence"/>
</dbReference>
<evidence type="ECO:0000256" key="1">
    <source>
        <dbReference type="SAM" id="MobiDB-lite"/>
    </source>
</evidence>
<feature type="region of interest" description="Disordered" evidence="1">
    <location>
        <begin position="1"/>
        <end position="27"/>
    </location>
</feature>
<organism evidence="2 3">
    <name type="scientific">Liparis tanakae</name>
    <name type="common">Tanaka's snailfish</name>
    <dbReference type="NCBI Taxonomy" id="230148"/>
    <lineage>
        <taxon>Eukaryota</taxon>
        <taxon>Metazoa</taxon>
        <taxon>Chordata</taxon>
        <taxon>Craniata</taxon>
        <taxon>Vertebrata</taxon>
        <taxon>Euteleostomi</taxon>
        <taxon>Actinopterygii</taxon>
        <taxon>Neopterygii</taxon>
        <taxon>Teleostei</taxon>
        <taxon>Neoteleostei</taxon>
        <taxon>Acanthomorphata</taxon>
        <taxon>Eupercaria</taxon>
        <taxon>Perciformes</taxon>
        <taxon>Cottioidei</taxon>
        <taxon>Cottales</taxon>
        <taxon>Liparidae</taxon>
        <taxon>Liparis</taxon>
    </lineage>
</organism>
<evidence type="ECO:0000313" key="2">
    <source>
        <dbReference type="EMBL" id="TNN56374.1"/>
    </source>
</evidence>
<comment type="caution">
    <text evidence="2">The sequence shown here is derived from an EMBL/GenBank/DDBJ whole genome shotgun (WGS) entry which is preliminary data.</text>
</comment>
<sequence length="83" mass="9388">MRGKQEDTAASIIRHESTPKKDTGPRRAAIVRPRWQKGEQDMMSFYARAKKAVWSEGAVREEDVGSMVGELLSLPSPLFPWMV</sequence>
<reference evidence="2 3" key="1">
    <citation type="submission" date="2019-03" db="EMBL/GenBank/DDBJ databases">
        <title>First draft genome of Liparis tanakae, snailfish: a comprehensive survey of snailfish specific genes.</title>
        <authorList>
            <person name="Kim W."/>
            <person name="Song I."/>
            <person name="Jeong J.-H."/>
            <person name="Kim D."/>
            <person name="Kim S."/>
            <person name="Ryu S."/>
            <person name="Song J.Y."/>
            <person name="Lee S.K."/>
        </authorList>
    </citation>
    <scope>NUCLEOTIDE SEQUENCE [LARGE SCALE GENOMIC DNA]</scope>
    <source>
        <tissue evidence="2">Muscle</tissue>
    </source>
</reference>
<name>A0A4Z2GUU8_9TELE</name>
<dbReference type="EMBL" id="SRLO01000430">
    <property type="protein sequence ID" value="TNN56374.1"/>
    <property type="molecule type" value="Genomic_DNA"/>
</dbReference>